<comment type="subcellular location">
    <subcellularLocation>
        <location evidence="1 9">Cell membrane</location>
        <topology evidence="1 9">Multi-pass membrane protein</topology>
    </subcellularLocation>
</comment>
<dbReference type="eggNOG" id="COG0765">
    <property type="taxonomic scope" value="Bacteria"/>
</dbReference>
<dbReference type="GO" id="GO:0006865">
    <property type="term" value="P:amino acid transport"/>
    <property type="evidence" value="ECO:0007669"/>
    <property type="project" value="UniProtKB-KW"/>
</dbReference>
<evidence type="ECO:0000256" key="3">
    <source>
        <dbReference type="ARBA" id="ARBA00022448"/>
    </source>
</evidence>
<feature type="transmembrane region" description="Helical" evidence="9">
    <location>
        <begin position="60"/>
        <end position="78"/>
    </location>
</feature>
<evidence type="ECO:0000256" key="7">
    <source>
        <dbReference type="ARBA" id="ARBA00022989"/>
    </source>
</evidence>
<dbReference type="GO" id="GO:0022857">
    <property type="term" value="F:transmembrane transporter activity"/>
    <property type="evidence" value="ECO:0007669"/>
    <property type="project" value="InterPro"/>
</dbReference>
<dbReference type="Proteomes" id="UP000183508">
    <property type="component" value="Unassembled WGS sequence"/>
</dbReference>
<sequence>MSHIWEQWPQIWAGFLSTVEFSVIAILLGTVIGLIAALMKLARFAPARWLATVYVELFRGTPLLVQLFFIALGLPAVLPLNKWFGPQTYPLVAGAVGLALNEGAYITEIIRAGILGVDRGQWEAAASIGMSRYQTMRYIILPQAFKRMIPPLVNQFAQTVKDTSLLAPIAITELVYSAQEVISVYFNAFSMWLIVALMYFVVIFLITRLAAYLERRLQIDKR</sequence>
<dbReference type="InterPro" id="IPR043429">
    <property type="entry name" value="ArtM/GltK/GlnP/TcyL/YhdX-like"/>
</dbReference>
<evidence type="ECO:0000256" key="6">
    <source>
        <dbReference type="ARBA" id="ARBA00022970"/>
    </source>
</evidence>
<evidence type="ECO:0000256" key="5">
    <source>
        <dbReference type="ARBA" id="ARBA00022692"/>
    </source>
</evidence>
<dbReference type="AlphaFoldDB" id="A0A1I7KRH8"/>
<dbReference type="RefSeq" id="WP_029421959.1">
    <property type="nucleotide sequence ID" value="NZ_FPBV01000018.1"/>
</dbReference>
<keyword evidence="8 9" id="KW-0472">Membrane</keyword>
<comment type="similarity">
    <text evidence="2">Belongs to the binding-protein-dependent transport system permease family. HisMQ subfamily.</text>
</comment>
<feature type="transmembrane region" description="Helical" evidence="9">
    <location>
        <begin position="189"/>
        <end position="213"/>
    </location>
</feature>
<dbReference type="PROSITE" id="PS50928">
    <property type="entry name" value="ABC_TM1"/>
    <property type="match status" value="1"/>
</dbReference>
<organism evidence="11 12">
    <name type="scientific">Alicyclobacillus macrosporangiidus</name>
    <dbReference type="NCBI Taxonomy" id="392015"/>
    <lineage>
        <taxon>Bacteria</taxon>
        <taxon>Bacillati</taxon>
        <taxon>Bacillota</taxon>
        <taxon>Bacilli</taxon>
        <taxon>Bacillales</taxon>
        <taxon>Alicyclobacillaceae</taxon>
        <taxon>Alicyclobacillus</taxon>
    </lineage>
</organism>
<dbReference type="EMBL" id="FPBV01000018">
    <property type="protein sequence ID" value="SFV00008.1"/>
    <property type="molecule type" value="Genomic_DNA"/>
</dbReference>
<evidence type="ECO:0000256" key="2">
    <source>
        <dbReference type="ARBA" id="ARBA00010072"/>
    </source>
</evidence>
<dbReference type="STRING" id="392015.SAMN05421543_11850"/>
<gene>
    <name evidence="11" type="ORF">SAMN05421543_11850</name>
</gene>
<keyword evidence="12" id="KW-1185">Reference proteome</keyword>
<keyword evidence="7 9" id="KW-1133">Transmembrane helix</keyword>
<feature type="transmembrane region" description="Helical" evidence="9">
    <location>
        <begin position="12"/>
        <end position="39"/>
    </location>
</feature>
<dbReference type="InterPro" id="IPR035906">
    <property type="entry name" value="MetI-like_sf"/>
</dbReference>
<dbReference type="Pfam" id="PF00528">
    <property type="entry name" value="BPD_transp_1"/>
    <property type="match status" value="1"/>
</dbReference>
<name>A0A1I7KRH8_9BACL</name>
<evidence type="ECO:0000259" key="10">
    <source>
        <dbReference type="PROSITE" id="PS50928"/>
    </source>
</evidence>
<evidence type="ECO:0000313" key="12">
    <source>
        <dbReference type="Proteomes" id="UP000183508"/>
    </source>
</evidence>
<dbReference type="SUPFAM" id="SSF161098">
    <property type="entry name" value="MetI-like"/>
    <property type="match status" value="1"/>
</dbReference>
<reference evidence="12" key="1">
    <citation type="submission" date="2016-10" db="EMBL/GenBank/DDBJ databases">
        <authorList>
            <person name="Varghese N."/>
        </authorList>
    </citation>
    <scope>NUCLEOTIDE SEQUENCE [LARGE SCALE GENOMIC DNA]</scope>
    <source>
        <strain evidence="12">DSM 17980</strain>
    </source>
</reference>
<dbReference type="GO" id="GO:0043190">
    <property type="term" value="C:ATP-binding cassette (ABC) transporter complex"/>
    <property type="evidence" value="ECO:0007669"/>
    <property type="project" value="InterPro"/>
</dbReference>
<dbReference type="OrthoDB" id="9805999at2"/>
<dbReference type="InterPro" id="IPR000515">
    <property type="entry name" value="MetI-like"/>
</dbReference>
<proteinExistence type="inferred from homology"/>
<evidence type="ECO:0000256" key="4">
    <source>
        <dbReference type="ARBA" id="ARBA00022475"/>
    </source>
</evidence>
<dbReference type="InterPro" id="IPR010065">
    <property type="entry name" value="AA_ABC_transptr_permease_3TM"/>
</dbReference>
<keyword evidence="6" id="KW-0029">Amino-acid transport</keyword>
<keyword evidence="5 9" id="KW-0812">Transmembrane</keyword>
<feature type="domain" description="ABC transmembrane type-1" evidence="10">
    <location>
        <begin position="15"/>
        <end position="210"/>
    </location>
</feature>
<keyword evidence="4" id="KW-1003">Cell membrane</keyword>
<dbReference type="PANTHER" id="PTHR30614">
    <property type="entry name" value="MEMBRANE COMPONENT OF AMINO ACID ABC TRANSPORTER"/>
    <property type="match status" value="1"/>
</dbReference>
<dbReference type="NCBIfam" id="TIGR01726">
    <property type="entry name" value="HEQRo_perm_3TM"/>
    <property type="match status" value="1"/>
</dbReference>
<evidence type="ECO:0000256" key="8">
    <source>
        <dbReference type="ARBA" id="ARBA00023136"/>
    </source>
</evidence>
<dbReference type="CDD" id="cd06261">
    <property type="entry name" value="TM_PBP2"/>
    <property type="match status" value="1"/>
</dbReference>
<protein>
    <submittedName>
        <fullName evidence="11">Polar amino acid transport system permease protein</fullName>
    </submittedName>
</protein>
<dbReference type="Gene3D" id="1.10.3720.10">
    <property type="entry name" value="MetI-like"/>
    <property type="match status" value="1"/>
</dbReference>
<dbReference type="PANTHER" id="PTHR30614:SF20">
    <property type="entry name" value="GLUTAMINE TRANSPORT SYSTEM PERMEASE PROTEIN GLNP"/>
    <property type="match status" value="1"/>
</dbReference>
<evidence type="ECO:0000256" key="9">
    <source>
        <dbReference type="RuleBase" id="RU363032"/>
    </source>
</evidence>
<keyword evidence="3 9" id="KW-0813">Transport</keyword>
<dbReference type="FunFam" id="1.10.3720.10:FF:000033">
    <property type="entry name" value="Polar amino acid ABC transporter permease"/>
    <property type="match status" value="1"/>
</dbReference>
<evidence type="ECO:0000256" key="1">
    <source>
        <dbReference type="ARBA" id="ARBA00004651"/>
    </source>
</evidence>
<evidence type="ECO:0000313" key="11">
    <source>
        <dbReference type="EMBL" id="SFV00008.1"/>
    </source>
</evidence>
<accession>A0A1I7KRH8</accession>